<accession>A0A0M0GIJ9</accession>
<dbReference type="RefSeq" id="WP_053437040.1">
    <property type="nucleotide sequence ID" value="NZ_LGUF01000007.1"/>
</dbReference>
<dbReference type="AlphaFoldDB" id="A0A0M0GIJ9"/>
<proteinExistence type="predicted"/>
<gene>
    <name evidence="1" type="ORF">AF332_24535</name>
</gene>
<evidence type="ECO:0000313" key="2">
    <source>
        <dbReference type="Proteomes" id="UP000037109"/>
    </source>
</evidence>
<evidence type="ECO:0008006" key="3">
    <source>
        <dbReference type="Google" id="ProtNLM"/>
    </source>
</evidence>
<name>A0A0M0GIJ9_SPOGL</name>
<dbReference type="PATRIC" id="fig|1459.3.peg.5409"/>
<protein>
    <recommendedName>
        <fullName evidence="3">Core-binding (CB) domain-containing protein</fullName>
    </recommendedName>
</protein>
<sequence>MARRKNTLDNSELAIMKKETKSYVETFQEAIDFFVKDCELRNLRSFTIQYYLNEFKAFLNQFSEQGVKADVKIPIIAGIKFPI</sequence>
<dbReference type="EMBL" id="LGUF01000007">
    <property type="protein sequence ID" value="KON89674.1"/>
    <property type="molecule type" value="Genomic_DNA"/>
</dbReference>
<organism evidence="1 2">
    <name type="scientific">Sporosarcina globispora</name>
    <name type="common">Bacillus globisporus</name>
    <dbReference type="NCBI Taxonomy" id="1459"/>
    <lineage>
        <taxon>Bacteria</taxon>
        <taxon>Bacillati</taxon>
        <taxon>Bacillota</taxon>
        <taxon>Bacilli</taxon>
        <taxon>Bacillales</taxon>
        <taxon>Caryophanaceae</taxon>
        <taxon>Sporosarcina</taxon>
    </lineage>
</organism>
<dbReference type="Proteomes" id="UP000037109">
    <property type="component" value="Unassembled WGS sequence"/>
</dbReference>
<dbReference type="STRING" id="1459.AF332_24535"/>
<evidence type="ECO:0000313" key="1">
    <source>
        <dbReference type="EMBL" id="KON89674.1"/>
    </source>
</evidence>
<reference evidence="2" key="1">
    <citation type="submission" date="2015-07" db="EMBL/GenBank/DDBJ databases">
        <title>Fjat-10036 dsm4.</title>
        <authorList>
            <person name="Liu B."/>
            <person name="Wang J."/>
            <person name="Zhu Y."/>
            <person name="Liu G."/>
            <person name="Chen Q."/>
            <person name="Chen Z."/>
            <person name="Lan J."/>
            <person name="Che J."/>
            <person name="Ge C."/>
            <person name="Shi H."/>
            <person name="Pan Z."/>
            <person name="Liu X."/>
        </authorList>
    </citation>
    <scope>NUCLEOTIDE SEQUENCE [LARGE SCALE GENOMIC DNA]</scope>
    <source>
        <strain evidence="2">DSM 4</strain>
    </source>
</reference>
<keyword evidence="2" id="KW-1185">Reference proteome</keyword>
<comment type="caution">
    <text evidence="1">The sequence shown here is derived from an EMBL/GenBank/DDBJ whole genome shotgun (WGS) entry which is preliminary data.</text>
</comment>